<organism evidence="8 9">
    <name type="scientific">Candidatus Brennerbacteria bacterium RIFOXYD1_FULL_41_16</name>
    <dbReference type="NCBI Taxonomy" id="1797529"/>
    <lineage>
        <taxon>Bacteria</taxon>
        <taxon>Candidatus Brenneribacteriota</taxon>
    </lineage>
</organism>
<keyword evidence="6 7" id="KW-0961">Cell wall biogenesis/degradation</keyword>
<dbReference type="Proteomes" id="UP000178570">
    <property type="component" value="Unassembled WGS sequence"/>
</dbReference>
<evidence type="ECO:0000256" key="7">
    <source>
        <dbReference type="HAMAP-Rule" id="MF_02065"/>
    </source>
</evidence>
<keyword evidence="4 7" id="KW-0472">Membrane</keyword>
<dbReference type="CDD" id="cd08010">
    <property type="entry name" value="MltG_like"/>
    <property type="match status" value="1"/>
</dbReference>
<evidence type="ECO:0000256" key="3">
    <source>
        <dbReference type="ARBA" id="ARBA00022989"/>
    </source>
</evidence>
<dbReference type="GO" id="GO:0005886">
    <property type="term" value="C:plasma membrane"/>
    <property type="evidence" value="ECO:0007669"/>
    <property type="project" value="UniProtKB-SubCell"/>
</dbReference>
<evidence type="ECO:0000313" key="9">
    <source>
        <dbReference type="Proteomes" id="UP000178570"/>
    </source>
</evidence>
<comment type="caution">
    <text evidence="8">The sequence shown here is derived from an EMBL/GenBank/DDBJ whole genome shotgun (WGS) entry which is preliminary data.</text>
</comment>
<dbReference type="EC" id="4.2.2.29" evidence="7"/>
<dbReference type="Gene3D" id="3.30.1490.480">
    <property type="entry name" value="Endolytic murein transglycosylase"/>
    <property type="match status" value="1"/>
</dbReference>
<evidence type="ECO:0000256" key="5">
    <source>
        <dbReference type="ARBA" id="ARBA00023239"/>
    </source>
</evidence>
<dbReference type="NCBIfam" id="TIGR00247">
    <property type="entry name" value="endolytic transglycosylase MltG"/>
    <property type="match status" value="1"/>
</dbReference>
<evidence type="ECO:0000256" key="4">
    <source>
        <dbReference type="ARBA" id="ARBA00023136"/>
    </source>
</evidence>
<dbReference type="HAMAP" id="MF_02065">
    <property type="entry name" value="MltG"/>
    <property type="match status" value="1"/>
</dbReference>
<dbReference type="AlphaFoldDB" id="A0A1G1XL26"/>
<feature type="transmembrane region" description="Helical" evidence="7">
    <location>
        <begin position="21"/>
        <end position="46"/>
    </location>
</feature>
<keyword evidence="3 7" id="KW-1133">Transmembrane helix</keyword>
<dbReference type="GO" id="GO:0008932">
    <property type="term" value="F:lytic endotransglycosylase activity"/>
    <property type="evidence" value="ECO:0007669"/>
    <property type="project" value="UniProtKB-UniRule"/>
</dbReference>
<reference evidence="8 9" key="1">
    <citation type="journal article" date="2016" name="Nat. Commun.">
        <title>Thousands of microbial genomes shed light on interconnected biogeochemical processes in an aquifer system.</title>
        <authorList>
            <person name="Anantharaman K."/>
            <person name="Brown C.T."/>
            <person name="Hug L.A."/>
            <person name="Sharon I."/>
            <person name="Castelle C.J."/>
            <person name="Probst A.J."/>
            <person name="Thomas B.C."/>
            <person name="Singh A."/>
            <person name="Wilkins M.J."/>
            <person name="Karaoz U."/>
            <person name="Brodie E.L."/>
            <person name="Williams K.H."/>
            <person name="Hubbard S.S."/>
            <person name="Banfield J.F."/>
        </authorList>
    </citation>
    <scope>NUCLEOTIDE SEQUENCE [LARGE SCALE GENOMIC DNA]</scope>
</reference>
<dbReference type="GO" id="GO:0071555">
    <property type="term" value="P:cell wall organization"/>
    <property type="evidence" value="ECO:0007669"/>
    <property type="project" value="UniProtKB-KW"/>
</dbReference>
<proteinExistence type="inferred from homology"/>
<feature type="site" description="Important for catalytic activity" evidence="7">
    <location>
        <position position="236"/>
    </location>
</feature>
<dbReference type="PANTHER" id="PTHR30518">
    <property type="entry name" value="ENDOLYTIC MUREIN TRANSGLYCOSYLASE"/>
    <property type="match status" value="1"/>
</dbReference>
<dbReference type="GO" id="GO:0009252">
    <property type="term" value="P:peptidoglycan biosynthetic process"/>
    <property type="evidence" value="ECO:0007669"/>
    <property type="project" value="UniProtKB-UniRule"/>
</dbReference>
<sequence length="356" mass="40409">MAKIPILTSEELAVFMKKEKIGLGLILFFCFIPVFVWTTSIVWNFYQVFEIPEINVVISEGKGFLDISNLLKEKGVIKNSAIFKIYVLLSGKAEKLGSGVFDFSGKYTLVSLVDRLIRGPEDASVVIPEGFNIYDTDKRLSEFGLISHGSLIELAQKPEGFSGEYPWLPISEIVSLEGFLFPDTYRFSQKTDAREVIEKMLDNFNEKIYQKLDPELISSPKSFGDLIKLSSIIEKEVPGEEDRKIVSGVLWRRLENDMPLQVDATIVYAWKTLNPEWKPQDHSLAAGDLKIKSLYNTYLYKGLPQGPISNPGWEAINSATNPEMTDYLFYLSTEDGQTIFSRTLEEHNAAVRKYLR</sequence>
<dbReference type="Pfam" id="PF02618">
    <property type="entry name" value="YceG"/>
    <property type="match status" value="1"/>
</dbReference>
<dbReference type="EMBL" id="MHHY01000006">
    <property type="protein sequence ID" value="OGY40662.1"/>
    <property type="molecule type" value="Genomic_DNA"/>
</dbReference>
<evidence type="ECO:0000256" key="6">
    <source>
        <dbReference type="ARBA" id="ARBA00023316"/>
    </source>
</evidence>
<dbReference type="PANTHER" id="PTHR30518:SF2">
    <property type="entry name" value="ENDOLYTIC MUREIN TRANSGLYCOSYLASE"/>
    <property type="match status" value="1"/>
</dbReference>
<evidence type="ECO:0000256" key="2">
    <source>
        <dbReference type="ARBA" id="ARBA00022692"/>
    </source>
</evidence>
<comment type="subcellular location">
    <subcellularLocation>
        <location evidence="7">Cell membrane</location>
        <topology evidence="7">Single-pass membrane protein</topology>
    </subcellularLocation>
</comment>
<name>A0A1G1XL26_9BACT</name>
<accession>A0A1G1XL26</accession>
<evidence type="ECO:0000313" key="8">
    <source>
        <dbReference type="EMBL" id="OGY40662.1"/>
    </source>
</evidence>
<comment type="function">
    <text evidence="7">Functions as a peptidoglycan terminase that cleaves nascent peptidoglycan strands endolytically to terminate their elongation.</text>
</comment>
<gene>
    <name evidence="7" type="primary">mltG</name>
    <name evidence="8" type="ORF">A2570_00820</name>
</gene>
<keyword evidence="2 7" id="KW-0812">Transmembrane</keyword>
<keyword evidence="1 7" id="KW-1003">Cell membrane</keyword>
<dbReference type="Gene3D" id="3.30.160.60">
    <property type="entry name" value="Classic Zinc Finger"/>
    <property type="match status" value="1"/>
</dbReference>
<dbReference type="InterPro" id="IPR003770">
    <property type="entry name" value="MLTG-like"/>
</dbReference>
<keyword evidence="5 7" id="KW-0456">Lyase</keyword>
<evidence type="ECO:0000256" key="1">
    <source>
        <dbReference type="ARBA" id="ARBA00022475"/>
    </source>
</evidence>
<comment type="similarity">
    <text evidence="7">Belongs to the transglycosylase MltG family.</text>
</comment>
<dbReference type="STRING" id="1797529.A2570_00820"/>
<comment type="catalytic activity">
    <reaction evidence="7">
        <text>a peptidoglycan chain = a peptidoglycan chain with N-acetyl-1,6-anhydromuramyl-[peptide] at the reducing end + a peptidoglycan chain with N-acetylglucosamine at the non-reducing end.</text>
        <dbReference type="EC" id="4.2.2.29"/>
    </reaction>
</comment>
<protein>
    <recommendedName>
        <fullName evidence="7">Endolytic murein transglycosylase</fullName>
        <ecNumber evidence="7">4.2.2.29</ecNumber>
    </recommendedName>
    <alternativeName>
        <fullName evidence="7">Peptidoglycan lytic transglycosylase</fullName>
    </alternativeName>
    <alternativeName>
        <fullName evidence="7">Peptidoglycan polymerization terminase</fullName>
    </alternativeName>
</protein>